<evidence type="ECO:0000313" key="4">
    <source>
        <dbReference type="EMBL" id="RGT37622.1"/>
    </source>
</evidence>
<organism evidence="3 8">
    <name type="scientific">Mediterraneibacter gnavus</name>
    <name type="common">Ruminococcus gnavus</name>
    <dbReference type="NCBI Taxonomy" id="33038"/>
    <lineage>
        <taxon>Bacteria</taxon>
        <taxon>Bacillati</taxon>
        <taxon>Bacillota</taxon>
        <taxon>Clostridia</taxon>
        <taxon>Lachnospirales</taxon>
        <taxon>Lachnospiraceae</taxon>
        <taxon>Mediterraneibacter</taxon>
    </lineage>
</organism>
<keyword evidence="1" id="KW-1133">Transmembrane helix</keyword>
<dbReference type="GO" id="GO:0009401">
    <property type="term" value="P:phosphoenolpyruvate-dependent sugar phosphotransferase system"/>
    <property type="evidence" value="ECO:0007669"/>
    <property type="project" value="InterPro"/>
</dbReference>
<dbReference type="PANTHER" id="PTHR32502:SF23">
    <property type="entry name" value="TRANSPORT PROTEIN, PTS SYSTEM"/>
    <property type="match status" value="1"/>
</dbReference>
<dbReference type="GO" id="GO:0005886">
    <property type="term" value="C:plasma membrane"/>
    <property type="evidence" value="ECO:0007669"/>
    <property type="project" value="TreeGrafter"/>
</dbReference>
<comment type="caution">
    <text evidence="3">The sequence shown here is derived from an EMBL/GenBank/DDBJ whole genome shotgun (WGS) entry which is preliminary data.</text>
</comment>
<evidence type="ECO:0000313" key="7">
    <source>
        <dbReference type="Proteomes" id="UP000285697"/>
    </source>
</evidence>
<feature type="transmembrane region" description="Helical" evidence="1">
    <location>
        <begin position="24"/>
        <end position="47"/>
    </location>
</feature>
<sequence>MKLMNNVSKEEKKLIRKMFWRSGAMYASVNPVTMGGGGFCYSMIPFINHFYKDNEEKRREALARHVKYFSTTIPMASFVMGIAGSMEKENSEKTDFDAGSINSIKLSLMGPLAGIGDSLFWGVWRVVAAGLAIGLANAGNVLAPLIFLLAFNIPNYLCRYYGAFLGYSLGAKYIEKIYSNGMMEILTKAAGIVGLIMVGAMTSKTVLFTTILDFTMKGKSVMDVQSSLDSIFIGIVPLLLTFGCFKLLKKKVNIIVLIFGIVALGIILSVLGIC</sequence>
<reference evidence="6 7" key="1">
    <citation type="submission" date="2018-08" db="EMBL/GenBank/DDBJ databases">
        <title>A genome reference for cultivated species of the human gut microbiota.</title>
        <authorList>
            <person name="Zou Y."/>
            <person name="Xue W."/>
            <person name="Luo G."/>
        </authorList>
    </citation>
    <scope>NUCLEOTIDE SEQUENCE [LARGE SCALE GENOMIC DNA]</scope>
    <source>
        <strain evidence="4 6">AF19-16AC</strain>
        <strain evidence="5 7">AM22-7AC</strain>
    </source>
</reference>
<dbReference type="EMBL" id="JAAIRM010000005">
    <property type="protein sequence ID" value="NSI18647.1"/>
    <property type="molecule type" value="Genomic_DNA"/>
</dbReference>
<proteinExistence type="predicted"/>
<feature type="transmembrane region" description="Helical" evidence="1">
    <location>
        <begin position="189"/>
        <end position="211"/>
    </location>
</feature>
<dbReference type="Proteomes" id="UP000285697">
    <property type="component" value="Unassembled WGS sequence"/>
</dbReference>
<dbReference type="PROSITE" id="PS51108">
    <property type="entry name" value="PTS_EIID"/>
    <property type="match status" value="1"/>
</dbReference>
<gene>
    <name evidence="5" type="ORF">DW270_15035</name>
    <name evidence="4" type="ORF">DWX36_11920</name>
    <name evidence="2" type="ORF">G4958_04590</name>
    <name evidence="3" type="ORF">G4993_06565</name>
</gene>
<keyword evidence="1" id="KW-0472">Membrane</keyword>
<dbReference type="AlphaFoldDB" id="A0A2N5NYN9"/>
<feature type="transmembrane region" description="Helical" evidence="1">
    <location>
        <begin position="126"/>
        <end position="151"/>
    </location>
</feature>
<dbReference type="EMBL" id="QRIA01000030">
    <property type="protein sequence ID" value="RHG14596.1"/>
    <property type="molecule type" value="Genomic_DNA"/>
</dbReference>
<dbReference type="GeneID" id="57433761"/>
<protein>
    <submittedName>
        <fullName evidence="3">PTS system mannose/fructose/sorbose family transporter subunit IID</fullName>
    </submittedName>
</protein>
<evidence type="ECO:0000256" key="1">
    <source>
        <dbReference type="SAM" id="Phobius"/>
    </source>
</evidence>
<dbReference type="Proteomes" id="UP000283834">
    <property type="component" value="Unassembled WGS sequence"/>
</dbReference>
<feature type="transmembrane region" description="Helical" evidence="1">
    <location>
        <begin position="255"/>
        <end position="273"/>
    </location>
</feature>
<dbReference type="EMBL" id="JAAIRV010000009">
    <property type="protein sequence ID" value="NSI58064.1"/>
    <property type="molecule type" value="Genomic_DNA"/>
</dbReference>
<dbReference type="InterPro" id="IPR050303">
    <property type="entry name" value="GatZ_KbaZ_carbometab"/>
</dbReference>
<dbReference type="Proteomes" id="UP001296580">
    <property type="component" value="Unassembled WGS sequence"/>
</dbReference>
<dbReference type="RefSeq" id="WP_004842325.1">
    <property type="nucleotide sequence ID" value="NZ_AP031446.1"/>
</dbReference>
<accession>A0A2N5NYN9</accession>
<dbReference type="EMBL" id="QRWQ01000011">
    <property type="protein sequence ID" value="RGT37622.1"/>
    <property type="molecule type" value="Genomic_DNA"/>
</dbReference>
<dbReference type="PANTHER" id="PTHR32502">
    <property type="entry name" value="N-ACETYLGALACTOSAMINE PERMEASE II COMPONENT-RELATED"/>
    <property type="match status" value="1"/>
</dbReference>
<evidence type="ECO:0000313" key="2">
    <source>
        <dbReference type="EMBL" id="NSI18647.1"/>
    </source>
</evidence>
<name>A0A2N5NYN9_MEDGN</name>
<keyword evidence="1" id="KW-0812">Transmembrane</keyword>
<evidence type="ECO:0000313" key="6">
    <source>
        <dbReference type="Proteomes" id="UP000283834"/>
    </source>
</evidence>
<reference evidence="3" key="3">
    <citation type="submission" date="2020-02" db="EMBL/GenBank/DDBJ databases">
        <authorList>
            <person name="Littmann E."/>
            <person name="Sorbara M."/>
        </authorList>
    </citation>
    <scope>NUCLEOTIDE SEQUENCE</scope>
    <source>
        <strain evidence="3">MSK.15.32</strain>
        <strain evidence="2">MSK.22.53</strain>
    </source>
</reference>
<evidence type="ECO:0000313" key="8">
    <source>
        <dbReference type="Proteomes" id="UP001296580"/>
    </source>
</evidence>
<dbReference type="InterPro" id="IPR004704">
    <property type="entry name" value="PTS_IID_man"/>
</dbReference>
<dbReference type="Pfam" id="PF03613">
    <property type="entry name" value="EIID-AGA"/>
    <property type="match status" value="1"/>
</dbReference>
<dbReference type="Proteomes" id="UP001296643">
    <property type="component" value="Unassembled WGS sequence"/>
</dbReference>
<reference evidence="3" key="2">
    <citation type="journal article" date="2020" name="Cell Host Microbe">
        <title>Functional and Genomic Variation between Human-Derived Isolates of Lachnospiraceae Reveals Inter- and Intra-Species Diversity.</title>
        <authorList>
            <person name="Sorbara M.T."/>
            <person name="Littmann E.R."/>
            <person name="Fontana E."/>
            <person name="Moody T.U."/>
            <person name="Kohout C.E."/>
            <person name="Gjonbalaj M."/>
            <person name="Eaton V."/>
            <person name="Seok R."/>
            <person name="Leiner I.M."/>
            <person name="Pamer E.G."/>
        </authorList>
    </citation>
    <scope>NUCLEOTIDE SEQUENCE</scope>
    <source>
        <strain evidence="3">MSK.15.32</strain>
        <strain evidence="2">MSK.22.53</strain>
    </source>
</reference>
<feature type="transmembrane region" description="Helical" evidence="1">
    <location>
        <begin position="231"/>
        <end position="248"/>
    </location>
</feature>
<evidence type="ECO:0000313" key="5">
    <source>
        <dbReference type="EMBL" id="RHG14596.1"/>
    </source>
</evidence>
<evidence type="ECO:0000313" key="3">
    <source>
        <dbReference type="EMBL" id="NSI58064.1"/>
    </source>
</evidence>